<dbReference type="Proteomes" id="UP001557484">
    <property type="component" value="Unassembled WGS sequence"/>
</dbReference>
<keyword evidence="3" id="KW-1185">Reference proteome</keyword>
<feature type="transmembrane region" description="Helical" evidence="1">
    <location>
        <begin position="47"/>
        <end position="67"/>
    </location>
</feature>
<gene>
    <name evidence="2" type="ORF">AB4875_04165</name>
</gene>
<evidence type="ECO:0000313" key="3">
    <source>
        <dbReference type="Proteomes" id="UP001557484"/>
    </source>
</evidence>
<protein>
    <submittedName>
        <fullName evidence="2">MerC family mercury resistance protein</fullName>
    </submittedName>
</protein>
<organism evidence="2 3">
    <name type="scientific">Zhongshania arctica</name>
    <dbReference type="NCBI Taxonomy" id="3238302"/>
    <lineage>
        <taxon>Bacteria</taxon>
        <taxon>Pseudomonadati</taxon>
        <taxon>Pseudomonadota</taxon>
        <taxon>Gammaproteobacteria</taxon>
        <taxon>Cellvibrionales</taxon>
        <taxon>Spongiibacteraceae</taxon>
        <taxon>Zhongshania</taxon>
    </lineage>
</organism>
<dbReference type="RefSeq" id="WP_368374791.1">
    <property type="nucleotide sequence ID" value="NZ_JBFRYB010000001.1"/>
</dbReference>
<reference evidence="2 3" key="1">
    <citation type="journal article" date="2011" name="Int. J. Syst. Evol. Microbiol.">
        <title>Zhongshania antarctica gen. nov., sp. nov. and Zhongshania guokunii sp. nov., gammaproteobacteria respectively isolated from coastal attached (fast) ice and surface seawater of the Antarctic.</title>
        <authorList>
            <person name="Li H.J."/>
            <person name="Zhang X.Y."/>
            <person name="Chen C.X."/>
            <person name="Zhang Y.J."/>
            <person name="Gao Z.M."/>
            <person name="Yu Y."/>
            <person name="Chen X.L."/>
            <person name="Chen B."/>
            <person name="Zhang Y.Z."/>
        </authorList>
    </citation>
    <scope>NUCLEOTIDE SEQUENCE [LARGE SCALE GENOMIC DNA]</scope>
    <source>
        <strain evidence="2 3">R06B22</strain>
    </source>
</reference>
<keyword evidence="1" id="KW-0812">Transmembrane</keyword>
<feature type="transmembrane region" description="Helical" evidence="1">
    <location>
        <begin position="12"/>
        <end position="35"/>
    </location>
</feature>
<name>A0ABV3TTS9_9GAMM</name>
<keyword evidence="1" id="KW-0472">Membrane</keyword>
<feature type="transmembrane region" description="Helical" evidence="1">
    <location>
        <begin position="74"/>
        <end position="91"/>
    </location>
</feature>
<dbReference type="Pfam" id="PF03203">
    <property type="entry name" value="MerC"/>
    <property type="match status" value="1"/>
</dbReference>
<dbReference type="InterPro" id="IPR004891">
    <property type="entry name" value="Mercury-R_MerC"/>
</dbReference>
<comment type="caution">
    <text evidence="2">The sequence shown here is derived from an EMBL/GenBank/DDBJ whole genome shotgun (WGS) entry which is preliminary data.</text>
</comment>
<evidence type="ECO:0000313" key="2">
    <source>
        <dbReference type="EMBL" id="MEX1664670.1"/>
    </source>
</evidence>
<evidence type="ECO:0000256" key="1">
    <source>
        <dbReference type="SAM" id="Phobius"/>
    </source>
</evidence>
<feature type="transmembrane region" description="Helical" evidence="1">
    <location>
        <begin position="97"/>
        <end position="115"/>
    </location>
</feature>
<sequence length="127" mass="13226">MKNSLDSIGGIGSVISAVPAAAPCCLPFLASVAGAVGLSSLLPYSGYIIYFVQAFAVIAAVGALLSFKKHHRAMPLTLTIISVLALIYAYNVSLVAWLLYAGLGGLVVAAIWNTIELKRCNQCQTPA</sequence>
<proteinExistence type="predicted"/>
<dbReference type="EMBL" id="JBFRYB010000001">
    <property type="protein sequence ID" value="MEX1664670.1"/>
    <property type="molecule type" value="Genomic_DNA"/>
</dbReference>
<keyword evidence="1" id="KW-1133">Transmembrane helix</keyword>
<accession>A0ABV3TTS9</accession>